<keyword evidence="1" id="KW-0560">Oxidoreductase</keyword>
<dbReference type="Pfam" id="PF01494">
    <property type="entry name" value="FAD_binding_3"/>
    <property type="match status" value="1"/>
</dbReference>
<dbReference type="EMBL" id="VCAO01000001">
    <property type="protein sequence ID" value="TMM50166.1"/>
    <property type="molecule type" value="Genomic_DNA"/>
</dbReference>
<dbReference type="InterPro" id="IPR050631">
    <property type="entry name" value="PheA/TfdB_FAD_monoxygenase"/>
</dbReference>
<evidence type="ECO:0000313" key="3">
    <source>
        <dbReference type="EMBL" id="TMM50166.1"/>
    </source>
</evidence>
<accession>A0A5S3P9N0</accession>
<evidence type="ECO:0000256" key="1">
    <source>
        <dbReference type="ARBA" id="ARBA00023002"/>
    </source>
</evidence>
<proteinExistence type="predicted"/>
<name>A0A5S3P9N0_9SPHN</name>
<evidence type="ECO:0000313" key="4">
    <source>
        <dbReference type="Proteomes" id="UP000309668"/>
    </source>
</evidence>
<dbReference type="SUPFAM" id="SSF51905">
    <property type="entry name" value="FAD/NAD(P)-binding domain"/>
    <property type="match status" value="1"/>
</dbReference>
<dbReference type="NCBIfam" id="NF004834">
    <property type="entry name" value="PRK06185.1-3"/>
    <property type="match status" value="1"/>
</dbReference>
<sequence length="410" mass="44487">MQDENRDVIVVGGGPAGMMAGLLLARAGVRVTVLEKHSDFLRDFRGDTVHPSTLALFAQLGLLDALLEIEHSRIEQVSLHVAGRVMRIADLRGLPVPASFIAMMPQWDLPNFMAAKAARYPGFDLRMANEAVGVTLDGAGRVCGVRLADGNDLRARLVIAADGRRSVLRDDAQLPIEVLGAPMDVFWFRLNKPDPAMGGESFGALAAGKFLVLIDRQSYFQCAYVFRKGGAETVRAAGMAAFRAGLTGLVPQLAGSLAQLTDWDQVKLLDVALDRLTRWHRPGLLAIGDAAHAMSPIGGVGINIAVQDAVATANVLAAPLARGENVDPLLAEVQHRRWRAVTRMQAIQKFAQDRVIQPMLARRSPIRKPPLLVRIINAVPVLRKIPGRVIGLGFDRQVIESPNAYPEIRD</sequence>
<reference evidence="3 4" key="1">
    <citation type="submission" date="2019-05" db="EMBL/GenBank/DDBJ databases">
        <title>Erythrobacter marisflavi sp. nov., isolated from isolated from water of an estuary environment.</title>
        <authorList>
            <person name="Yoon J.-H."/>
        </authorList>
    </citation>
    <scope>NUCLEOTIDE SEQUENCE [LARGE SCALE GENOMIC DNA]</scope>
    <source>
        <strain evidence="3 4">KEM-5</strain>
    </source>
</reference>
<dbReference type="GO" id="GO:0071949">
    <property type="term" value="F:FAD binding"/>
    <property type="evidence" value="ECO:0007669"/>
    <property type="project" value="InterPro"/>
</dbReference>
<dbReference type="InterPro" id="IPR036188">
    <property type="entry name" value="FAD/NAD-bd_sf"/>
</dbReference>
<dbReference type="Proteomes" id="UP000309668">
    <property type="component" value="Unassembled WGS sequence"/>
</dbReference>
<dbReference type="AlphaFoldDB" id="A0A5S3P9N0"/>
<dbReference type="PRINTS" id="PR00420">
    <property type="entry name" value="RNGMNOXGNASE"/>
</dbReference>
<dbReference type="PANTHER" id="PTHR43476:SF5">
    <property type="entry name" value="FAD-DEPENDENT MONOOXYGENASE"/>
    <property type="match status" value="1"/>
</dbReference>
<organism evidence="3 4">
    <name type="scientific">Qipengyuania marisflavi</name>
    <dbReference type="NCBI Taxonomy" id="2486356"/>
    <lineage>
        <taxon>Bacteria</taxon>
        <taxon>Pseudomonadati</taxon>
        <taxon>Pseudomonadota</taxon>
        <taxon>Alphaproteobacteria</taxon>
        <taxon>Sphingomonadales</taxon>
        <taxon>Erythrobacteraceae</taxon>
        <taxon>Qipengyuania</taxon>
    </lineage>
</organism>
<dbReference type="GO" id="GO:0016491">
    <property type="term" value="F:oxidoreductase activity"/>
    <property type="evidence" value="ECO:0007669"/>
    <property type="project" value="UniProtKB-KW"/>
</dbReference>
<comment type="caution">
    <text evidence="3">The sequence shown here is derived from an EMBL/GenBank/DDBJ whole genome shotgun (WGS) entry which is preliminary data.</text>
</comment>
<dbReference type="Gene3D" id="3.50.50.60">
    <property type="entry name" value="FAD/NAD(P)-binding domain"/>
    <property type="match status" value="2"/>
</dbReference>
<dbReference type="InterPro" id="IPR002938">
    <property type="entry name" value="FAD-bd"/>
</dbReference>
<protein>
    <submittedName>
        <fullName evidence="3">FAD-dependent oxidoreductase</fullName>
    </submittedName>
</protein>
<dbReference type="PANTHER" id="PTHR43476">
    <property type="entry name" value="3-(3-HYDROXY-PHENYL)PROPIONATE/3-HYDROXYCINNAMIC ACID HYDROXYLASE"/>
    <property type="match status" value="1"/>
</dbReference>
<dbReference type="OrthoDB" id="9791689at2"/>
<evidence type="ECO:0000259" key="2">
    <source>
        <dbReference type="Pfam" id="PF01494"/>
    </source>
</evidence>
<keyword evidence="4" id="KW-1185">Reference proteome</keyword>
<gene>
    <name evidence="3" type="ORF">FEV51_02970</name>
</gene>
<feature type="domain" description="FAD-binding" evidence="2">
    <location>
        <begin position="7"/>
        <end position="344"/>
    </location>
</feature>